<evidence type="ECO:0000256" key="10">
    <source>
        <dbReference type="PIRSR" id="PIRSR009407-1"/>
    </source>
</evidence>
<dbReference type="InterPro" id="IPR004436">
    <property type="entry name" value="Isocitrate_DH_NADP_mono"/>
</dbReference>
<reference evidence="14 15" key="1">
    <citation type="journal article" date="2016" name="ISME J.">
        <title>Global occurrence and heterogeneity of the Roseobacter-clade species Ruegeria mobilis.</title>
        <authorList>
            <person name="Sonnenschein E."/>
            <person name="Gram L."/>
        </authorList>
    </citation>
    <scope>NUCLEOTIDE SEQUENCE [LARGE SCALE GENOMIC DNA]</scope>
    <source>
        <strain evidence="14 15">F1926</strain>
    </source>
</reference>
<dbReference type="EC" id="1.1.1.42" evidence="9"/>
<comment type="similarity">
    <text evidence="8 9">Belongs to the monomeric-type IDH family.</text>
</comment>
<evidence type="ECO:0000256" key="1">
    <source>
        <dbReference type="ARBA" id="ARBA00022435"/>
    </source>
</evidence>
<evidence type="ECO:0000256" key="9">
    <source>
        <dbReference type="PIRNR" id="PIRNR009407"/>
    </source>
</evidence>
<dbReference type="STRING" id="1265309.K529_002160"/>
<comment type="cofactor">
    <cofactor evidence="12">
        <name>Mg(2+)</name>
        <dbReference type="ChEBI" id="CHEBI:18420"/>
    </cofactor>
    <cofactor evidence="12">
        <name>Mn(2+)</name>
        <dbReference type="ChEBI" id="CHEBI:29035"/>
    </cofactor>
    <text evidence="12">Binds 1 Mg(2+) or Mn(2+) ion per subunit.</text>
</comment>
<organism evidence="14 15">
    <name type="scientific">Tritonibacter mobilis F1926</name>
    <dbReference type="NCBI Taxonomy" id="1265309"/>
    <lineage>
        <taxon>Bacteria</taxon>
        <taxon>Pseudomonadati</taxon>
        <taxon>Pseudomonadota</taxon>
        <taxon>Alphaproteobacteria</taxon>
        <taxon>Rhodobacterales</taxon>
        <taxon>Paracoccaceae</taxon>
        <taxon>Tritonibacter</taxon>
    </lineage>
</organism>
<evidence type="ECO:0000256" key="13">
    <source>
        <dbReference type="PIRSR" id="PIRSR009407-4"/>
    </source>
</evidence>
<dbReference type="GO" id="GO:0006099">
    <property type="term" value="P:tricarboxylic acid cycle"/>
    <property type="evidence" value="ECO:0007669"/>
    <property type="project" value="UniProtKB-KW"/>
</dbReference>
<feature type="binding site" evidence="12">
    <location>
        <position position="551"/>
    </location>
    <ligand>
        <name>Mg(2+)</name>
        <dbReference type="ChEBI" id="CHEBI:18420"/>
    </ligand>
</feature>
<dbReference type="OrthoDB" id="9807643at2"/>
<protein>
    <recommendedName>
        <fullName evidence="9">Isocitrate dehydrogenase [NADP]</fullName>
        <ecNumber evidence="9">1.1.1.42</ecNumber>
    </recommendedName>
    <alternativeName>
        <fullName evidence="9">Oxalosuccinate decarboxylase</fullName>
    </alternativeName>
</protein>
<feature type="binding site" evidence="11">
    <location>
        <position position="546"/>
    </location>
    <ligand>
        <name>D-threo-isocitrate</name>
        <dbReference type="ChEBI" id="CHEBI:15562"/>
    </ligand>
</feature>
<dbReference type="Pfam" id="PF03971">
    <property type="entry name" value="IDH"/>
    <property type="match status" value="1"/>
</dbReference>
<evidence type="ECO:0000256" key="7">
    <source>
        <dbReference type="ARBA" id="ARBA00023554"/>
    </source>
</evidence>
<dbReference type="PANTHER" id="PTHR36999">
    <property type="entry name" value="ISOCITRATE DEHYDROGENASE [NADP]"/>
    <property type="match status" value="1"/>
</dbReference>
<evidence type="ECO:0000256" key="6">
    <source>
        <dbReference type="ARBA" id="ARBA00023002"/>
    </source>
</evidence>
<sequence length="737" mass="78661">MAENSTPDILYTIVDEAPELASASFLPIIRKFADAAGVSVGTKDISLAARIIATFPENLTDDQRQSDDLAALGELVKTADANVIKLPNISASVPQLVAAVEELQAQGYKLPDYPYEPSTDAEKEIRARYDSIKGSAVNPVLREGNSDRRAAKAVKNYAQNNPHSMGSWASDSKTKVSSMPGNDFYANEKSATITADQAGDAKIEFVAKDGAVTVLKDAWPLTEGTVADATFMSVKALSSFLEGAIEDTKSDGTMFSLHMKATMMKVSDPIIFGYAVKAWLKPVFDKYGAELKALGVNANSGMGDLLERVKGNAEITAAIEAVRAERPEMYMVDSDKGITNLHVPSDVIIDASMPAVIRAGGKGWDSQGNKGDVNCVIPDNCYATVYDETINYFKANGALDVTKAGSVANVGLMAQKAEEYGSHPTTFEAPADGAIRIVLANGETLHSHDVEAGDIWRACTVKKAPIENWIQLALDRQRLTGSEAIFWLDANRAHDAELIKYVTPALEAAGVADKFLILAPREATRQSLETITAGKDSIAITGNVLRDYLTDLFPILELGTSAKMLSIVKLMNGGGLFETGAGGSAPKHVQQLVEENHLRWDSMGEFCALGESLNFLADVKGNKKAGVLGAAAEVATQGILDNNKSPDRKVGQPDNRDSHYWFARYWAEALAAQTEDAELAEHFAPIAGALAASEDAILSELAAAQGAPADIGGYYHPSVEKKAAVMRPSATLNGIIG</sequence>
<dbReference type="GeneID" id="28248598"/>
<keyword evidence="6 9" id="KW-0560">Oxidoreductase</keyword>
<evidence type="ECO:0000313" key="15">
    <source>
        <dbReference type="Proteomes" id="UP000013243"/>
    </source>
</evidence>
<evidence type="ECO:0000256" key="5">
    <source>
        <dbReference type="ARBA" id="ARBA00022857"/>
    </source>
</evidence>
<dbReference type="NCBIfam" id="TIGR00178">
    <property type="entry name" value="monomer_idh"/>
    <property type="match status" value="1"/>
</dbReference>
<feature type="binding site" evidence="11">
    <location>
        <begin position="135"/>
        <end position="142"/>
    </location>
    <ligand>
        <name>substrate</name>
    </ligand>
</feature>
<keyword evidence="2 9" id="KW-0816">Tricarboxylic acid cycle</keyword>
<dbReference type="GO" id="GO:0004450">
    <property type="term" value="F:isocitrate dehydrogenase (NADP+) activity"/>
    <property type="evidence" value="ECO:0007669"/>
    <property type="project" value="UniProtKB-EC"/>
</dbReference>
<feature type="site" description="Critical for catalysis" evidence="10">
    <location>
        <position position="420"/>
    </location>
</feature>
<feature type="binding site" evidence="13">
    <location>
        <position position="588"/>
    </location>
    <ligand>
        <name>NADP(+)</name>
        <dbReference type="ChEBI" id="CHEBI:58349"/>
    </ligand>
</feature>
<dbReference type="SUPFAM" id="SSF53659">
    <property type="entry name" value="Isocitrate/Isopropylmalate dehydrogenase-like"/>
    <property type="match status" value="1"/>
</dbReference>
<dbReference type="Proteomes" id="UP000013243">
    <property type="component" value="Chromosome"/>
</dbReference>
<feature type="binding site" evidence="13">
    <location>
        <begin position="583"/>
        <end position="584"/>
    </location>
    <ligand>
        <name>NADP(+)</name>
        <dbReference type="ChEBI" id="CHEBI:58349"/>
    </ligand>
</feature>
<gene>
    <name evidence="14" type="ORF">K529_002160</name>
</gene>
<feature type="binding site" evidence="13">
    <location>
        <position position="648"/>
    </location>
    <ligand>
        <name>NADP(+)</name>
        <dbReference type="ChEBI" id="CHEBI:58349"/>
    </ligand>
</feature>
<dbReference type="AlphaFoldDB" id="A0A1B0ZZ84"/>
<feature type="binding site" evidence="12">
    <location>
        <position position="547"/>
    </location>
    <ligand>
        <name>Mg(2+)</name>
        <dbReference type="ChEBI" id="CHEBI:18420"/>
    </ligand>
</feature>
<dbReference type="PANTHER" id="PTHR36999:SF1">
    <property type="entry name" value="ISOCITRATE DEHYDROGENASE (NADP(+))"/>
    <property type="match status" value="1"/>
</dbReference>
<dbReference type="EMBL" id="CP015230">
    <property type="protein sequence ID" value="ANP39558.1"/>
    <property type="molecule type" value="Genomic_DNA"/>
</dbReference>
<evidence type="ECO:0000313" key="14">
    <source>
        <dbReference type="EMBL" id="ANP39558.1"/>
    </source>
</evidence>
<keyword evidence="4 12" id="KW-0460">Magnesium</keyword>
<feature type="binding site" evidence="13">
    <location>
        <begin position="599"/>
        <end position="601"/>
    </location>
    <ligand>
        <name>NADP(+)</name>
        <dbReference type="ChEBI" id="CHEBI:58349"/>
    </ligand>
</feature>
<dbReference type="PIRSF" id="PIRSF009407">
    <property type="entry name" value="IDH_monmr"/>
    <property type="match status" value="1"/>
</dbReference>
<dbReference type="GO" id="GO:0006097">
    <property type="term" value="P:glyoxylate cycle"/>
    <property type="evidence" value="ECO:0007669"/>
    <property type="project" value="UniProtKB-KW"/>
</dbReference>
<keyword evidence="5 9" id="KW-0521">NADP</keyword>
<evidence type="ECO:0000256" key="11">
    <source>
        <dbReference type="PIRSR" id="PIRSR009407-2"/>
    </source>
</evidence>
<feature type="binding site" evidence="11">
    <location>
        <position position="148"/>
    </location>
    <ligand>
        <name>D-threo-isocitrate</name>
        <dbReference type="ChEBI" id="CHEBI:15562"/>
    </ligand>
</feature>
<feature type="binding site" evidence="12">
    <location>
        <position position="350"/>
    </location>
    <ligand>
        <name>Mg(2+)</name>
        <dbReference type="ChEBI" id="CHEBI:18420"/>
    </ligand>
</feature>
<comment type="catalytic activity">
    <reaction evidence="7 9">
        <text>D-threo-isocitrate + NADP(+) = 2-oxoglutarate + CO2 + NADPH</text>
        <dbReference type="Rhea" id="RHEA:19629"/>
        <dbReference type="ChEBI" id="CHEBI:15562"/>
        <dbReference type="ChEBI" id="CHEBI:16526"/>
        <dbReference type="ChEBI" id="CHEBI:16810"/>
        <dbReference type="ChEBI" id="CHEBI:57783"/>
        <dbReference type="ChEBI" id="CHEBI:58349"/>
        <dbReference type="EC" id="1.1.1.42"/>
    </reaction>
</comment>
<evidence type="ECO:0000256" key="3">
    <source>
        <dbReference type="ARBA" id="ARBA00022723"/>
    </source>
</evidence>
<feature type="binding site" evidence="13">
    <location>
        <position position="138"/>
    </location>
    <ligand>
        <name>NADP(+)</name>
        <dbReference type="ChEBI" id="CHEBI:58349"/>
    </ligand>
</feature>
<dbReference type="RefSeq" id="WP_005623140.1">
    <property type="nucleotide sequence ID" value="NZ_CP015230.1"/>
</dbReference>
<keyword evidence="3 12" id="KW-0479">Metal-binding</keyword>
<name>A0A1B0ZZ84_9RHOB</name>
<keyword evidence="1 9" id="KW-0329">Glyoxylate bypass</keyword>
<feature type="binding site" evidence="13">
    <location>
        <begin position="85"/>
        <end position="90"/>
    </location>
    <ligand>
        <name>NADP(+)</name>
        <dbReference type="ChEBI" id="CHEBI:58349"/>
    </ligand>
</feature>
<evidence type="ECO:0000256" key="8">
    <source>
        <dbReference type="ARBA" id="ARBA00046318"/>
    </source>
</evidence>
<evidence type="ECO:0000256" key="12">
    <source>
        <dbReference type="PIRSR" id="PIRSR009407-3"/>
    </source>
</evidence>
<dbReference type="GO" id="GO:0046872">
    <property type="term" value="F:metal ion binding"/>
    <property type="evidence" value="ECO:0007669"/>
    <property type="project" value="UniProtKB-KW"/>
</dbReference>
<proteinExistence type="inferred from homology"/>
<evidence type="ECO:0000256" key="4">
    <source>
        <dbReference type="ARBA" id="ARBA00022842"/>
    </source>
</evidence>
<evidence type="ECO:0000256" key="2">
    <source>
        <dbReference type="ARBA" id="ARBA00022532"/>
    </source>
</evidence>
<dbReference type="KEGG" id="rmb:K529_002160"/>
<feature type="site" description="Critical for catalysis" evidence="10">
    <location>
        <position position="260"/>
    </location>
</feature>
<accession>A0A1B0ZZ84</accession>